<evidence type="ECO:0000256" key="1">
    <source>
        <dbReference type="SAM" id="MobiDB-lite"/>
    </source>
</evidence>
<dbReference type="GO" id="GO:0006338">
    <property type="term" value="P:chromatin remodeling"/>
    <property type="evidence" value="ECO:0007669"/>
    <property type="project" value="InterPro"/>
</dbReference>
<protein>
    <submittedName>
        <fullName evidence="2">Uncharacterized protein</fullName>
    </submittedName>
</protein>
<accession>A0AB34JSM1</accession>
<evidence type="ECO:0000313" key="2">
    <source>
        <dbReference type="EMBL" id="KAL1525209.1"/>
    </source>
</evidence>
<organism evidence="2 3">
    <name type="scientific">Prymnesium parvum</name>
    <name type="common">Toxic golden alga</name>
    <dbReference type="NCBI Taxonomy" id="97485"/>
    <lineage>
        <taxon>Eukaryota</taxon>
        <taxon>Haptista</taxon>
        <taxon>Haptophyta</taxon>
        <taxon>Prymnesiophyceae</taxon>
        <taxon>Prymnesiales</taxon>
        <taxon>Prymnesiaceae</taxon>
        <taxon>Prymnesium</taxon>
    </lineage>
</organism>
<sequence length="277" mass="30058">MKARRPIVVSNARGGPAPPALPHVPPAGVPATAPALPPRPVVQIPTSPAHNILGKSLPDQWEAFAPSDEQIVHISVDIKGEELDPPSDVHFSDTFLWNIHDQSVTPEAFAKLVCEDEGLPSGFAAEIAFAIARATVAPPDSGPALPEGADSLVPISLTSECRGHTLHDQFLWDLKADLTPEQFAQQLSKDQSLAPDLTVSVALALRARIASTAVADIPSIEACEKMNIIRSEKDSVEWSPWLVNRNEDASKRKLDAIKDADRRDRYRRRSGATFRDD</sequence>
<dbReference type="GO" id="GO:0000228">
    <property type="term" value="C:nuclear chromosome"/>
    <property type="evidence" value="ECO:0007669"/>
    <property type="project" value="InterPro"/>
</dbReference>
<feature type="region of interest" description="Disordered" evidence="1">
    <location>
        <begin position="1"/>
        <end position="22"/>
    </location>
</feature>
<dbReference type="Pfam" id="PF04855">
    <property type="entry name" value="SNF5"/>
    <property type="match status" value="2"/>
</dbReference>
<reference evidence="2 3" key="1">
    <citation type="journal article" date="2024" name="Science">
        <title>Giant polyketide synthase enzymes in the biosynthesis of giant marine polyether toxins.</title>
        <authorList>
            <person name="Fallon T.R."/>
            <person name="Shende V.V."/>
            <person name="Wierzbicki I.H."/>
            <person name="Pendleton A.L."/>
            <person name="Watervoot N.F."/>
            <person name="Auber R.P."/>
            <person name="Gonzalez D.J."/>
            <person name="Wisecaver J.H."/>
            <person name="Moore B.S."/>
        </authorList>
    </citation>
    <scope>NUCLEOTIDE SEQUENCE [LARGE SCALE GENOMIC DNA]</scope>
    <source>
        <strain evidence="2 3">12B1</strain>
    </source>
</reference>
<proteinExistence type="predicted"/>
<evidence type="ECO:0000313" key="3">
    <source>
        <dbReference type="Proteomes" id="UP001515480"/>
    </source>
</evidence>
<comment type="caution">
    <text evidence="2">The sequence shown here is derived from an EMBL/GenBank/DDBJ whole genome shotgun (WGS) entry which is preliminary data.</text>
</comment>
<name>A0AB34JSM1_PRYPA</name>
<dbReference type="EMBL" id="JBGBPQ010000004">
    <property type="protein sequence ID" value="KAL1525209.1"/>
    <property type="molecule type" value="Genomic_DNA"/>
</dbReference>
<dbReference type="InterPro" id="IPR006939">
    <property type="entry name" value="SNF5"/>
</dbReference>
<gene>
    <name evidence="2" type="ORF">AB1Y20_020076</name>
</gene>
<keyword evidence="3" id="KW-1185">Reference proteome</keyword>
<dbReference type="AlphaFoldDB" id="A0AB34JSM1"/>
<dbReference type="Proteomes" id="UP001515480">
    <property type="component" value="Unassembled WGS sequence"/>
</dbReference>